<dbReference type="EMBL" id="CM045770">
    <property type="protein sequence ID" value="KAI7992071.1"/>
    <property type="molecule type" value="Genomic_DNA"/>
</dbReference>
<proteinExistence type="predicted"/>
<dbReference type="Proteomes" id="UP001060215">
    <property type="component" value="Chromosome 13"/>
</dbReference>
<sequence length="220" mass="24166">MVLTESCAPYLACIRFDVKIAAAVAEETNLPFVTAEKKFEALAAHNAFVESSGALNTIAISLMKIGNDIRLLGSGPRCGLGELILPKTEPGSSIMLAKIFILFSLLNFKKKKNKIKQKKSYLCEFTLFQGKVNLTQCEALWFVLSSCQESPQGGKHSEGNHLAIGLHRVPYSWKKELLAIDTISVIACPANFIHFQATTLQLVCTGSHIAGRRNFWPLTP</sequence>
<evidence type="ECO:0000313" key="2">
    <source>
        <dbReference type="Proteomes" id="UP001060215"/>
    </source>
</evidence>
<evidence type="ECO:0000313" key="1">
    <source>
        <dbReference type="EMBL" id="KAI7992071.1"/>
    </source>
</evidence>
<keyword evidence="2" id="KW-1185">Reference proteome</keyword>
<name>A0ACC0FVT6_9ERIC</name>
<accession>A0ACC0FVT6</accession>
<gene>
    <name evidence="1" type="ORF">LOK49_LG12G01010</name>
</gene>
<comment type="caution">
    <text evidence="1">The sequence shown here is derived from an EMBL/GenBank/DDBJ whole genome shotgun (WGS) entry which is preliminary data.</text>
</comment>
<organism evidence="1 2">
    <name type="scientific">Camellia lanceoleosa</name>
    <dbReference type="NCBI Taxonomy" id="1840588"/>
    <lineage>
        <taxon>Eukaryota</taxon>
        <taxon>Viridiplantae</taxon>
        <taxon>Streptophyta</taxon>
        <taxon>Embryophyta</taxon>
        <taxon>Tracheophyta</taxon>
        <taxon>Spermatophyta</taxon>
        <taxon>Magnoliopsida</taxon>
        <taxon>eudicotyledons</taxon>
        <taxon>Gunneridae</taxon>
        <taxon>Pentapetalae</taxon>
        <taxon>asterids</taxon>
        <taxon>Ericales</taxon>
        <taxon>Theaceae</taxon>
        <taxon>Camellia</taxon>
    </lineage>
</organism>
<protein>
    <submittedName>
        <fullName evidence="1">Uncharacterized protein</fullName>
    </submittedName>
</protein>
<reference evidence="1 2" key="1">
    <citation type="journal article" date="2022" name="Plant J.">
        <title>Chromosome-level genome of Camellia lanceoleosa provides a valuable resource for understanding genome evolution and self-incompatibility.</title>
        <authorList>
            <person name="Gong W."/>
            <person name="Xiao S."/>
            <person name="Wang L."/>
            <person name="Liao Z."/>
            <person name="Chang Y."/>
            <person name="Mo W."/>
            <person name="Hu G."/>
            <person name="Li W."/>
            <person name="Zhao G."/>
            <person name="Zhu H."/>
            <person name="Hu X."/>
            <person name="Ji K."/>
            <person name="Xiang X."/>
            <person name="Song Q."/>
            <person name="Yuan D."/>
            <person name="Jin S."/>
            <person name="Zhang L."/>
        </authorList>
    </citation>
    <scope>NUCLEOTIDE SEQUENCE [LARGE SCALE GENOMIC DNA]</scope>
    <source>
        <strain evidence="1">SQ_2022a</strain>
    </source>
</reference>